<feature type="repeat" description="PPR" evidence="2">
    <location>
        <begin position="76"/>
        <end position="110"/>
    </location>
</feature>
<dbReference type="NCBIfam" id="TIGR00756">
    <property type="entry name" value="PPR"/>
    <property type="match status" value="5"/>
</dbReference>
<feature type="repeat" description="PPR" evidence="2">
    <location>
        <begin position="308"/>
        <end position="342"/>
    </location>
</feature>
<dbReference type="InterPro" id="IPR002885">
    <property type="entry name" value="PPR_rpt"/>
</dbReference>
<dbReference type="Pfam" id="PF01535">
    <property type="entry name" value="PPR"/>
    <property type="match status" value="2"/>
</dbReference>
<dbReference type="AlphaFoldDB" id="A0A8X8VYB8"/>
<evidence type="ECO:0008006" key="5">
    <source>
        <dbReference type="Google" id="ProtNLM"/>
    </source>
</evidence>
<feature type="repeat" description="PPR" evidence="2">
    <location>
        <begin position="203"/>
        <end position="237"/>
    </location>
</feature>
<dbReference type="Pfam" id="PF13041">
    <property type="entry name" value="PPR_2"/>
    <property type="match status" value="1"/>
</dbReference>
<organism evidence="3">
    <name type="scientific">Salvia splendens</name>
    <name type="common">Scarlet sage</name>
    <dbReference type="NCBI Taxonomy" id="180675"/>
    <lineage>
        <taxon>Eukaryota</taxon>
        <taxon>Viridiplantae</taxon>
        <taxon>Streptophyta</taxon>
        <taxon>Embryophyta</taxon>
        <taxon>Tracheophyta</taxon>
        <taxon>Spermatophyta</taxon>
        <taxon>Magnoliopsida</taxon>
        <taxon>eudicotyledons</taxon>
        <taxon>Gunneridae</taxon>
        <taxon>Pentapetalae</taxon>
        <taxon>asterids</taxon>
        <taxon>lamiids</taxon>
        <taxon>Lamiales</taxon>
        <taxon>Lamiaceae</taxon>
        <taxon>Nepetoideae</taxon>
        <taxon>Mentheae</taxon>
        <taxon>Salviinae</taxon>
        <taxon>Salvia</taxon>
        <taxon>Salvia subgen. Calosphace</taxon>
        <taxon>core Calosphace</taxon>
    </lineage>
</organism>
<dbReference type="Gene3D" id="1.25.40.10">
    <property type="entry name" value="Tetratricopeptide repeat domain"/>
    <property type="match status" value="3"/>
</dbReference>
<keyword evidence="4" id="KW-1185">Reference proteome</keyword>
<sequence>MKIMSELVQVNANVSDCERSNVYDILLSSFDFRVLMTVIGIPLCLIYSSRLISDTIWSQMVFMLLRKWGCLAFFLSIVATNCLLNGLSKMDCLGKCWEVHREMLRIQIRPNACTVNIFAHILCNEGHTDKVNEFLERMEEEGFDLDIVTYNMLVDGYCKNRRLKDAIYLYNIMFTRGMIPDLIRPFAAKSLLDHMSQNGYVPNAEVYNELICSLSRGKFVEEALELKIEMVSKGLKPKISAYGAIIGGMCELRRSMEDLSLMQEMIESGLPLDIQICRSLVYGLCKEKNIFEVESLLGFYAKEFQIFDAECYNAIVRVLSEAGDPSELIKLQDRMAKLGYAPNSLTCKYVIDGMWKAMKE</sequence>
<dbReference type="PROSITE" id="PS51375">
    <property type="entry name" value="PPR"/>
    <property type="match status" value="5"/>
</dbReference>
<evidence type="ECO:0000313" key="4">
    <source>
        <dbReference type="Proteomes" id="UP000298416"/>
    </source>
</evidence>
<keyword evidence="1" id="KW-0677">Repeat</keyword>
<feature type="repeat" description="PPR" evidence="2">
    <location>
        <begin position="111"/>
        <end position="145"/>
    </location>
</feature>
<reference evidence="3" key="1">
    <citation type="submission" date="2018-01" db="EMBL/GenBank/DDBJ databases">
        <authorList>
            <person name="Mao J.F."/>
        </authorList>
    </citation>
    <scope>NUCLEOTIDE SEQUENCE</scope>
    <source>
        <strain evidence="3">Huo1</strain>
        <tissue evidence="3">Leaf</tissue>
    </source>
</reference>
<accession>A0A8X8VYB8</accession>
<comment type="caution">
    <text evidence="3">The sequence shown here is derived from an EMBL/GenBank/DDBJ whole genome shotgun (WGS) entry which is preliminary data.</text>
</comment>
<evidence type="ECO:0000313" key="3">
    <source>
        <dbReference type="EMBL" id="KAG6384496.1"/>
    </source>
</evidence>
<dbReference type="PANTHER" id="PTHR45613:SF452">
    <property type="entry name" value="OS02G0582300 PROTEIN"/>
    <property type="match status" value="1"/>
</dbReference>
<evidence type="ECO:0000256" key="1">
    <source>
        <dbReference type="ARBA" id="ARBA00022737"/>
    </source>
</evidence>
<dbReference type="Pfam" id="PF12854">
    <property type="entry name" value="PPR_1"/>
    <property type="match status" value="1"/>
</dbReference>
<dbReference type="EMBL" id="PNBA02000085">
    <property type="protein sequence ID" value="KAG6384496.1"/>
    <property type="molecule type" value="Genomic_DNA"/>
</dbReference>
<dbReference type="InterPro" id="IPR011990">
    <property type="entry name" value="TPR-like_helical_dom_sf"/>
</dbReference>
<proteinExistence type="predicted"/>
<gene>
    <name evidence="3" type="ORF">SASPL_155687</name>
</gene>
<evidence type="ECO:0000256" key="2">
    <source>
        <dbReference type="PROSITE-ProRule" id="PRU00708"/>
    </source>
</evidence>
<protein>
    <recommendedName>
        <fullName evidence="5">Leucine-rich PPR motif-containing protein, mitochondrial</fullName>
    </recommendedName>
</protein>
<reference evidence="3" key="2">
    <citation type="submission" date="2020-08" db="EMBL/GenBank/DDBJ databases">
        <title>Plant Genome Project.</title>
        <authorList>
            <person name="Zhang R.-G."/>
        </authorList>
    </citation>
    <scope>NUCLEOTIDE SEQUENCE</scope>
    <source>
        <strain evidence="3">Huo1</strain>
        <tissue evidence="3">Leaf</tissue>
    </source>
</reference>
<dbReference type="Proteomes" id="UP000298416">
    <property type="component" value="Unassembled WGS sequence"/>
</dbReference>
<feature type="repeat" description="PPR" evidence="2">
    <location>
        <begin position="146"/>
        <end position="180"/>
    </location>
</feature>
<dbReference type="PANTHER" id="PTHR45613">
    <property type="entry name" value="PENTATRICOPEPTIDE REPEAT-CONTAINING PROTEIN"/>
    <property type="match status" value="1"/>
</dbReference>
<name>A0A8X8VYB8_SALSN</name>